<dbReference type="SUPFAM" id="SSF117281">
    <property type="entry name" value="Kelch motif"/>
    <property type="match status" value="1"/>
</dbReference>
<dbReference type="SMART" id="SM00225">
    <property type="entry name" value="BTB"/>
    <property type="match status" value="1"/>
</dbReference>
<dbReference type="InterPro" id="IPR011705">
    <property type="entry name" value="BACK"/>
</dbReference>
<dbReference type="AlphaFoldDB" id="A7RT28"/>
<dbReference type="InParanoid" id="A7RT28"/>
<dbReference type="Pfam" id="PF24681">
    <property type="entry name" value="Kelch_KLHDC2_KLHL20_DRC7"/>
    <property type="match status" value="1"/>
</dbReference>
<name>A7RT28_NEMVE</name>
<dbReference type="Pfam" id="PF07707">
    <property type="entry name" value="BACK"/>
    <property type="match status" value="1"/>
</dbReference>
<dbReference type="Proteomes" id="UP000001593">
    <property type="component" value="Unassembled WGS sequence"/>
</dbReference>
<dbReference type="PROSITE" id="PS50097">
    <property type="entry name" value="BTB"/>
    <property type="match status" value="1"/>
</dbReference>
<dbReference type="InterPro" id="IPR000210">
    <property type="entry name" value="BTB/POZ_dom"/>
</dbReference>
<keyword evidence="1" id="KW-0880">Kelch repeat</keyword>
<dbReference type="STRING" id="45351.A7RT28"/>
<dbReference type="InterPro" id="IPR006652">
    <property type="entry name" value="Kelch_1"/>
</dbReference>
<dbReference type="EMBL" id="DS469536">
    <property type="protein sequence ID" value="EDO45385.1"/>
    <property type="molecule type" value="Genomic_DNA"/>
</dbReference>
<feature type="non-terminal residue" evidence="4">
    <location>
        <position position="450"/>
    </location>
</feature>
<dbReference type="SMART" id="SM00875">
    <property type="entry name" value="BACK"/>
    <property type="match status" value="1"/>
</dbReference>
<dbReference type="GO" id="GO:0005737">
    <property type="term" value="C:cytoplasm"/>
    <property type="evidence" value="ECO:0000318"/>
    <property type="project" value="GO_Central"/>
</dbReference>
<dbReference type="GO" id="GO:0031463">
    <property type="term" value="C:Cul3-RING ubiquitin ligase complex"/>
    <property type="evidence" value="ECO:0000318"/>
    <property type="project" value="GO_Central"/>
</dbReference>
<evidence type="ECO:0000259" key="3">
    <source>
        <dbReference type="PROSITE" id="PS50097"/>
    </source>
</evidence>
<sequence>LDRLNSLRKENVLCDAVIQIGGKTHPVHKNVLCAASPFFRGLFTNDMQEKNQEHIELQVISGDVGEEVISFMYTGAIKVEKENAQDIVMAGDFLLIPSLKSAAARFLEATLNAENCVFLRDFAIRYNCSALGEAANCLIDRSFVDISRASYFRELSYETVVDLVSRNEINVSKEEEVLTAIFRWIKHEPIARKQYIHSLIGKVRMFSLSKYTIQECLYEENLIFEDPICTQMFIEGLQIHLFPDSMLNKLIRPRDSLWDTAFMIILIGGENRLNEASNVLSIVQEYDPKVNKWRYLAKMKCGRAAHIAALIGDHIYVAGGFGDKSVHGCGEKYSIETNEWVGIADMQSRRRFAAGCAINGKLFVAGGYHAEDWIAYSSCEIYNPTSDLWCMVSSMPEPRAACGVVKIEGSVFLFGGEKGGRPNDKLGSVVQYSVDNDSWELQRPMPEVRS</sequence>
<proteinExistence type="predicted"/>
<feature type="non-terminal residue" evidence="4">
    <location>
        <position position="1"/>
    </location>
</feature>
<dbReference type="InterPro" id="IPR011333">
    <property type="entry name" value="SKP1/BTB/POZ_sf"/>
</dbReference>
<protein>
    <recommendedName>
        <fullName evidence="3">BTB domain-containing protein</fullName>
    </recommendedName>
</protein>
<gene>
    <name evidence="4" type="ORF">NEMVEDRAFT_v1g92631</name>
</gene>
<evidence type="ECO:0000313" key="4">
    <source>
        <dbReference type="EMBL" id="EDO45385.1"/>
    </source>
</evidence>
<evidence type="ECO:0000256" key="1">
    <source>
        <dbReference type="ARBA" id="ARBA00022441"/>
    </source>
</evidence>
<organism evidence="4 5">
    <name type="scientific">Nematostella vectensis</name>
    <name type="common">Starlet sea anemone</name>
    <dbReference type="NCBI Taxonomy" id="45351"/>
    <lineage>
        <taxon>Eukaryota</taxon>
        <taxon>Metazoa</taxon>
        <taxon>Cnidaria</taxon>
        <taxon>Anthozoa</taxon>
        <taxon>Hexacorallia</taxon>
        <taxon>Actiniaria</taxon>
        <taxon>Edwardsiidae</taxon>
        <taxon>Nematostella</taxon>
    </lineage>
</organism>
<dbReference type="Gene3D" id="2.120.10.80">
    <property type="entry name" value="Kelch-type beta propeller"/>
    <property type="match status" value="1"/>
</dbReference>
<dbReference type="PANTHER" id="PTHR45632:SF17">
    <property type="entry name" value="KELCH-LIKE PROTEIN 31"/>
    <property type="match status" value="1"/>
</dbReference>
<feature type="domain" description="BTB" evidence="3">
    <location>
        <begin position="14"/>
        <end position="81"/>
    </location>
</feature>
<dbReference type="PhylomeDB" id="A7RT28"/>
<dbReference type="eggNOG" id="KOG4441">
    <property type="taxonomic scope" value="Eukaryota"/>
</dbReference>
<dbReference type="OMA" id="RIEETCE"/>
<dbReference type="Gene3D" id="3.30.710.10">
    <property type="entry name" value="Potassium Channel Kv1.1, Chain A"/>
    <property type="match status" value="1"/>
</dbReference>
<dbReference type="PANTHER" id="PTHR45632">
    <property type="entry name" value="LD33804P"/>
    <property type="match status" value="1"/>
</dbReference>
<dbReference type="GO" id="GO:0043161">
    <property type="term" value="P:proteasome-mediated ubiquitin-dependent protein catabolic process"/>
    <property type="evidence" value="ECO:0000318"/>
    <property type="project" value="GO_Central"/>
</dbReference>
<dbReference type="HOGENOM" id="CLU_004253_14_5_1"/>
<accession>A7RT28</accession>
<reference evidence="4 5" key="1">
    <citation type="journal article" date="2007" name="Science">
        <title>Sea anemone genome reveals ancestral eumetazoan gene repertoire and genomic organization.</title>
        <authorList>
            <person name="Putnam N.H."/>
            <person name="Srivastava M."/>
            <person name="Hellsten U."/>
            <person name="Dirks B."/>
            <person name="Chapman J."/>
            <person name="Salamov A."/>
            <person name="Terry A."/>
            <person name="Shapiro H."/>
            <person name="Lindquist E."/>
            <person name="Kapitonov V.V."/>
            <person name="Jurka J."/>
            <person name="Genikhovich G."/>
            <person name="Grigoriev I.V."/>
            <person name="Lucas S.M."/>
            <person name="Steele R.E."/>
            <person name="Finnerty J.R."/>
            <person name="Technau U."/>
            <person name="Martindale M.Q."/>
            <person name="Rokhsar D.S."/>
        </authorList>
    </citation>
    <scope>NUCLEOTIDE SEQUENCE [LARGE SCALE GENOMIC DNA]</scope>
    <source>
        <strain evidence="5">CH2 X CH6</strain>
    </source>
</reference>
<evidence type="ECO:0000256" key="2">
    <source>
        <dbReference type="ARBA" id="ARBA00022737"/>
    </source>
</evidence>
<dbReference type="GO" id="GO:1990756">
    <property type="term" value="F:ubiquitin-like ligase-substrate adaptor activity"/>
    <property type="evidence" value="ECO:0000318"/>
    <property type="project" value="GO_Central"/>
</dbReference>
<dbReference type="Gene3D" id="1.25.40.420">
    <property type="match status" value="1"/>
</dbReference>
<dbReference type="SUPFAM" id="SSF54695">
    <property type="entry name" value="POZ domain"/>
    <property type="match status" value="1"/>
</dbReference>
<dbReference type="Pfam" id="PF00651">
    <property type="entry name" value="BTB"/>
    <property type="match status" value="1"/>
</dbReference>
<dbReference type="SMART" id="SM00612">
    <property type="entry name" value="Kelch"/>
    <property type="match status" value="3"/>
</dbReference>
<keyword evidence="2" id="KW-0677">Repeat</keyword>
<dbReference type="InterPro" id="IPR015915">
    <property type="entry name" value="Kelch-typ_b-propeller"/>
</dbReference>
<evidence type="ECO:0000313" key="5">
    <source>
        <dbReference type="Proteomes" id="UP000001593"/>
    </source>
</evidence>
<keyword evidence="5" id="KW-1185">Reference proteome</keyword>